<dbReference type="PROSITE" id="PS50005">
    <property type="entry name" value="TPR"/>
    <property type="match status" value="1"/>
</dbReference>
<dbReference type="RefSeq" id="WP_142659717.1">
    <property type="nucleotide sequence ID" value="NZ_CABFVA020000031.1"/>
</dbReference>
<dbReference type="Pfam" id="PF13975">
    <property type="entry name" value="gag-asp_proteas"/>
    <property type="match status" value="1"/>
</dbReference>
<dbReference type="Gene3D" id="1.25.40.10">
    <property type="entry name" value="Tetratricopeptide repeat domain"/>
    <property type="match status" value="1"/>
</dbReference>
<dbReference type="OrthoDB" id="179870at2"/>
<gene>
    <name evidence="2" type="ORF">MAMT_00800</name>
</gene>
<accession>A0A5E6MBW6</accession>
<evidence type="ECO:0000313" key="2">
    <source>
        <dbReference type="EMBL" id="VVM05800.1"/>
    </source>
</evidence>
<dbReference type="EMBL" id="CABFVA020000031">
    <property type="protein sequence ID" value="VVM05800.1"/>
    <property type="molecule type" value="Genomic_DNA"/>
</dbReference>
<dbReference type="AlphaFoldDB" id="A0A5E6MBW6"/>
<keyword evidence="1" id="KW-0802">TPR repeat</keyword>
<dbReference type="InterPro" id="IPR011990">
    <property type="entry name" value="TPR-like_helical_dom_sf"/>
</dbReference>
<feature type="repeat" description="TPR" evidence="1">
    <location>
        <begin position="58"/>
        <end position="91"/>
    </location>
</feature>
<dbReference type="Gene3D" id="2.40.70.10">
    <property type="entry name" value="Acid Proteases"/>
    <property type="match status" value="2"/>
</dbReference>
<proteinExistence type="predicted"/>
<dbReference type="SUPFAM" id="SSF48452">
    <property type="entry name" value="TPR-like"/>
    <property type="match status" value="1"/>
</dbReference>
<organism evidence="2 3">
    <name type="scientific">Methylacidimicrobium tartarophylax</name>
    <dbReference type="NCBI Taxonomy" id="1041768"/>
    <lineage>
        <taxon>Bacteria</taxon>
        <taxon>Pseudomonadati</taxon>
        <taxon>Verrucomicrobiota</taxon>
        <taxon>Methylacidimicrobium</taxon>
    </lineage>
</organism>
<evidence type="ECO:0000313" key="3">
    <source>
        <dbReference type="Proteomes" id="UP000334923"/>
    </source>
</evidence>
<name>A0A5E6MBW6_9BACT</name>
<dbReference type="InterPro" id="IPR021109">
    <property type="entry name" value="Peptidase_aspartic_dom_sf"/>
</dbReference>
<dbReference type="Proteomes" id="UP000334923">
    <property type="component" value="Unassembled WGS sequence"/>
</dbReference>
<dbReference type="SUPFAM" id="SSF50630">
    <property type="entry name" value="Acid proteases"/>
    <property type="match status" value="1"/>
</dbReference>
<dbReference type="InterPro" id="IPR019734">
    <property type="entry name" value="TPR_rpt"/>
</dbReference>
<evidence type="ECO:0000256" key="1">
    <source>
        <dbReference type="PROSITE-ProRule" id="PRU00339"/>
    </source>
</evidence>
<keyword evidence="3" id="KW-1185">Reference proteome</keyword>
<reference evidence="2 3" key="1">
    <citation type="submission" date="2019-09" db="EMBL/GenBank/DDBJ databases">
        <authorList>
            <person name="Cremers G."/>
        </authorList>
    </citation>
    <scope>NUCLEOTIDE SEQUENCE [LARGE SCALE GENOMIC DNA]</scope>
    <source>
        <strain evidence="2">4A</strain>
    </source>
</reference>
<sequence length="439" mass="49200">MFARLAATTIGLALFTVVWTAWGGTAAQTTFERCLREGDLLGASKEVRELPRRDPNHAFSWKNLGWFDLMENRLPEARAHLRRALKLDPSDRETKALLSLAWYRTGDLSLSSAMQDDLGYDALAELVATLEPKAYAVSRATSTRIGLLPNSPRLKFPVRINGKDAQFYLDTRGGMSAVNDTVARAAKVERQQSNFLQFWFWAAGKWSVKNRFGRVERLELGSMQVGQIPVLLPNWKGLVDGLLGTDFLSHFETVVDYPRKELFLRKAELGSDKAPQPEKDPKDGRIVLPFFWAPGGQIVLQGQVNGTDAVFLLDTVAVGRPVTLSRRLIHRAHLPAHGGYIISLRRAGLFPWVYTEFRELRIGPIVQEDQKADIGTMYDFPPSIDHMQGFPIDGIVGNAFFQAYRLTLDFHQMRVILEPSKSLGATADRARTAHAVVEQ</sequence>
<protein>
    <submittedName>
        <fullName evidence="2">Uncharacterized protein</fullName>
    </submittedName>
</protein>